<dbReference type="Proteomes" id="UP000737018">
    <property type="component" value="Unassembled WGS sequence"/>
</dbReference>
<dbReference type="InterPro" id="IPR001708">
    <property type="entry name" value="YidC/ALB3/OXA1/COX18"/>
</dbReference>
<reference evidence="7" key="1">
    <citation type="submission" date="2020-03" db="EMBL/GenBank/DDBJ databases">
        <title>Castanea mollissima Vanexum genome sequencing.</title>
        <authorList>
            <person name="Staton M."/>
        </authorList>
    </citation>
    <scope>NUCLEOTIDE SEQUENCE</scope>
    <source>
        <tissue evidence="7">Leaf</tissue>
    </source>
</reference>
<dbReference type="SUPFAM" id="SSF48452">
    <property type="entry name" value="TPR-like"/>
    <property type="match status" value="1"/>
</dbReference>
<feature type="transmembrane region" description="Helical" evidence="6">
    <location>
        <begin position="259"/>
        <end position="284"/>
    </location>
</feature>
<dbReference type="Pfam" id="PF14559">
    <property type="entry name" value="TPR_19"/>
    <property type="match status" value="1"/>
</dbReference>
<keyword evidence="8" id="KW-1185">Reference proteome</keyword>
<gene>
    <name evidence="7" type="ORF">CMV_003669</name>
</gene>
<dbReference type="InterPro" id="IPR011990">
    <property type="entry name" value="TPR-like_helical_dom_sf"/>
</dbReference>
<comment type="caution">
    <text evidence="7">The sequence shown here is derived from an EMBL/GenBank/DDBJ whole genome shotgun (WGS) entry which is preliminary data.</text>
</comment>
<keyword evidence="5 6" id="KW-0472">Membrane</keyword>
<dbReference type="GO" id="GO:0005743">
    <property type="term" value="C:mitochondrial inner membrane"/>
    <property type="evidence" value="ECO:0007669"/>
    <property type="project" value="TreeGrafter"/>
</dbReference>
<dbReference type="CDD" id="cd20069">
    <property type="entry name" value="5TM_Oxa1-like"/>
    <property type="match status" value="1"/>
</dbReference>
<dbReference type="PANTHER" id="PTHR12428">
    <property type="entry name" value="OXA1"/>
    <property type="match status" value="1"/>
</dbReference>
<feature type="transmembrane region" description="Helical" evidence="6">
    <location>
        <begin position="221"/>
        <end position="238"/>
    </location>
</feature>
<name>A0A8J4RVB6_9ROSI</name>
<feature type="transmembrane region" description="Helical" evidence="6">
    <location>
        <begin position="97"/>
        <end position="120"/>
    </location>
</feature>
<evidence type="ECO:0000313" key="7">
    <source>
        <dbReference type="EMBL" id="KAF3972857.1"/>
    </source>
</evidence>
<evidence type="ECO:0008006" key="9">
    <source>
        <dbReference type="Google" id="ProtNLM"/>
    </source>
</evidence>
<evidence type="ECO:0000256" key="2">
    <source>
        <dbReference type="ARBA" id="ARBA00010583"/>
    </source>
</evidence>
<dbReference type="GO" id="GO:0032979">
    <property type="term" value="P:protein insertion into mitochondrial inner membrane from matrix"/>
    <property type="evidence" value="ECO:0007669"/>
    <property type="project" value="TreeGrafter"/>
</dbReference>
<comment type="subcellular location">
    <subcellularLocation>
        <location evidence="1">Membrane</location>
        <topology evidence="1">Multi-pass membrane protein</topology>
    </subcellularLocation>
</comment>
<organism evidence="7 8">
    <name type="scientific">Castanea mollissima</name>
    <name type="common">Chinese chestnut</name>
    <dbReference type="NCBI Taxonomy" id="60419"/>
    <lineage>
        <taxon>Eukaryota</taxon>
        <taxon>Viridiplantae</taxon>
        <taxon>Streptophyta</taxon>
        <taxon>Embryophyta</taxon>
        <taxon>Tracheophyta</taxon>
        <taxon>Spermatophyta</taxon>
        <taxon>Magnoliopsida</taxon>
        <taxon>eudicotyledons</taxon>
        <taxon>Gunneridae</taxon>
        <taxon>Pentapetalae</taxon>
        <taxon>rosids</taxon>
        <taxon>fabids</taxon>
        <taxon>Fagales</taxon>
        <taxon>Fagaceae</taxon>
        <taxon>Castanea</taxon>
    </lineage>
</organism>
<feature type="transmembrane region" description="Helical" evidence="6">
    <location>
        <begin position="166"/>
        <end position="185"/>
    </location>
</feature>
<keyword evidence="3 6" id="KW-0812">Transmembrane</keyword>
<dbReference type="SMART" id="SM00028">
    <property type="entry name" value="TPR"/>
    <property type="match status" value="3"/>
</dbReference>
<evidence type="ECO:0000256" key="5">
    <source>
        <dbReference type="ARBA" id="ARBA00023136"/>
    </source>
</evidence>
<sequence length="528" mass="59054">MMTTTSILLSHLRRSRPYYSLLPTLLTAHLSNTNPNPLSPPPHTRFTPRVNPLLFHSRAFSTPLGGGGGDVPLQEDSILPVRHLISLLDVSHDLTGLPWWIVIASSTLALRVVLFPVLILQLNKLRRIGELFPKLPPPLPPPLSGKSYIDQILLFRKERRAIGCPSFLWFLAYFSIQVPCFFLWMTSIRRMSLDHHPGFDCGGALWFQNLTEFSHGVSGPIFPLLIAGLHYINVQISFGTSSVRNVTGPLDLLAKFYKFYLDFLTLPLFFIGYCIPQGSLVYWVTNSSLNVIQQLCLKHPVVRVKLGLPDKAAPTIAANSGEDFPAQLTISDSPTKKREISVQNLSPKELLALSVKLLSNGKKERAVPLLRLALEKDPDYLRALLVMGQTLLQNGQLAEATEYFERAISKLFLAGNPTDVENTDLIILSSQWAGVACIRQGKWAEGIIHLERVASLKEPDDQKSKAHYFDGLVLLASALYNEGRKTEAANYLRYAAAYNPAYKEYLEQCENDEDVFVSDLVSSRRGDY</sequence>
<dbReference type="EMBL" id="JRKL02000298">
    <property type="protein sequence ID" value="KAF3972857.1"/>
    <property type="molecule type" value="Genomic_DNA"/>
</dbReference>
<dbReference type="GO" id="GO:0032977">
    <property type="term" value="F:membrane insertase activity"/>
    <property type="evidence" value="ECO:0007669"/>
    <property type="project" value="InterPro"/>
</dbReference>
<dbReference type="InterPro" id="IPR019734">
    <property type="entry name" value="TPR_rpt"/>
</dbReference>
<dbReference type="AlphaFoldDB" id="A0A8J4RVB6"/>
<dbReference type="PANTHER" id="PTHR12428:SF65">
    <property type="entry name" value="CYTOCHROME C OXIDASE ASSEMBLY PROTEIN COX18, MITOCHONDRIAL"/>
    <property type="match status" value="1"/>
</dbReference>
<evidence type="ECO:0000256" key="6">
    <source>
        <dbReference type="SAM" id="Phobius"/>
    </source>
</evidence>
<evidence type="ECO:0000256" key="4">
    <source>
        <dbReference type="ARBA" id="ARBA00022989"/>
    </source>
</evidence>
<dbReference type="OrthoDB" id="2148490at2759"/>
<dbReference type="Gene3D" id="1.25.40.10">
    <property type="entry name" value="Tetratricopeptide repeat domain"/>
    <property type="match status" value="1"/>
</dbReference>
<proteinExistence type="inferred from homology"/>
<evidence type="ECO:0000256" key="1">
    <source>
        <dbReference type="ARBA" id="ARBA00004141"/>
    </source>
</evidence>
<comment type="similarity">
    <text evidence="2">Belongs to the OXA1/ALB3/YidC (TC 2.A.9.2) family.</text>
</comment>
<accession>A0A8J4RVB6</accession>
<protein>
    <recommendedName>
        <fullName evidence="9">ALBINO3-like protein 2, chloroplastic</fullName>
    </recommendedName>
</protein>
<evidence type="ECO:0000256" key="3">
    <source>
        <dbReference type="ARBA" id="ARBA00022692"/>
    </source>
</evidence>
<keyword evidence="4 6" id="KW-1133">Transmembrane helix</keyword>
<evidence type="ECO:0000313" key="8">
    <source>
        <dbReference type="Proteomes" id="UP000737018"/>
    </source>
</evidence>